<dbReference type="VEuPathDB" id="FungiDB:HpaG813476"/>
<reference evidence="2" key="1">
    <citation type="journal article" date="2010" name="Science">
        <title>Signatures of adaptation to obligate biotrophy in the Hyaloperonospora arabidopsidis genome.</title>
        <authorList>
            <person name="Baxter L."/>
            <person name="Tripathy S."/>
            <person name="Ishaque N."/>
            <person name="Boot N."/>
            <person name="Cabral A."/>
            <person name="Kemen E."/>
            <person name="Thines M."/>
            <person name="Ah-Fong A."/>
            <person name="Anderson R."/>
            <person name="Badejoko W."/>
            <person name="Bittner-Eddy P."/>
            <person name="Boore J.L."/>
            <person name="Chibucos M.C."/>
            <person name="Coates M."/>
            <person name="Dehal P."/>
            <person name="Delehaunty K."/>
            <person name="Dong S."/>
            <person name="Downton P."/>
            <person name="Dumas B."/>
            <person name="Fabro G."/>
            <person name="Fronick C."/>
            <person name="Fuerstenberg S.I."/>
            <person name="Fulton L."/>
            <person name="Gaulin E."/>
            <person name="Govers F."/>
            <person name="Hughes L."/>
            <person name="Humphray S."/>
            <person name="Jiang R.H."/>
            <person name="Judelson H."/>
            <person name="Kamoun S."/>
            <person name="Kyung K."/>
            <person name="Meijer H."/>
            <person name="Minx P."/>
            <person name="Morris P."/>
            <person name="Nelson J."/>
            <person name="Phuntumart V."/>
            <person name="Qutob D."/>
            <person name="Rehmany A."/>
            <person name="Rougon-Cardoso A."/>
            <person name="Ryden P."/>
            <person name="Torto-Alalibo T."/>
            <person name="Studholme D."/>
            <person name="Wang Y."/>
            <person name="Win J."/>
            <person name="Wood J."/>
            <person name="Clifton S.W."/>
            <person name="Rogers J."/>
            <person name="Van den Ackerveken G."/>
            <person name="Jones J.D."/>
            <person name="McDowell J.M."/>
            <person name="Beynon J."/>
            <person name="Tyler B.M."/>
        </authorList>
    </citation>
    <scope>NUCLEOTIDE SEQUENCE [LARGE SCALE GENOMIC DNA]</scope>
    <source>
        <strain evidence="2">Emoy2</strain>
    </source>
</reference>
<sequence>MEKAQLVDSTVIGPASEYLAQTAAKSLEDTQLGTELEAGQMLERTQPGTNHFSAVAGRQKGSFQLKNLHVHPRSTLHTSLELVALQKVLDAYARTLALHIARQ</sequence>
<proteinExistence type="predicted"/>
<dbReference type="EnsemblProtists" id="HpaT813476">
    <property type="protein sequence ID" value="HpaP813476"/>
    <property type="gene ID" value="HpaG813476"/>
</dbReference>
<accession>M4C309</accession>
<evidence type="ECO:0000313" key="2">
    <source>
        <dbReference type="Proteomes" id="UP000011713"/>
    </source>
</evidence>
<dbReference type="AlphaFoldDB" id="M4C309"/>
<dbReference type="HOGENOM" id="CLU_2268995_0_0_1"/>
<protein>
    <submittedName>
        <fullName evidence="1">Uncharacterized protein</fullName>
    </submittedName>
</protein>
<evidence type="ECO:0000313" key="1">
    <source>
        <dbReference type="EnsemblProtists" id="HpaP813476"/>
    </source>
</evidence>
<organism evidence="1 2">
    <name type="scientific">Hyaloperonospora arabidopsidis (strain Emoy2)</name>
    <name type="common">Downy mildew agent</name>
    <name type="synonym">Peronospora arabidopsidis</name>
    <dbReference type="NCBI Taxonomy" id="559515"/>
    <lineage>
        <taxon>Eukaryota</taxon>
        <taxon>Sar</taxon>
        <taxon>Stramenopiles</taxon>
        <taxon>Oomycota</taxon>
        <taxon>Peronosporomycetes</taxon>
        <taxon>Peronosporales</taxon>
        <taxon>Peronosporaceae</taxon>
        <taxon>Hyaloperonospora</taxon>
    </lineage>
</organism>
<dbReference type="InParanoid" id="M4C309"/>
<dbReference type="Proteomes" id="UP000011713">
    <property type="component" value="Unassembled WGS sequence"/>
</dbReference>
<reference evidence="1" key="2">
    <citation type="submission" date="2015-06" db="UniProtKB">
        <authorList>
            <consortium name="EnsemblProtists"/>
        </authorList>
    </citation>
    <scope>IDENTIFICATION</scope>
    <source>
        <strain evidence="1">Emoy2</strain>
    </source>
</reference>
<name>M4C309_HYAAE</name>
<keyword evidence="2" id="KW-1185">Reference proteome</keyword>
<dbReference type="EMBL" id="JH599327">
    <property type="status" value="NOT_ANNOTATED_CDS"/>
    <property type="molecule type" value="Genomic_DNA"/>
</dbReference>